<feature type="transmembrane region" description="Helical" evidence="6">
    <location>
        <begin position="19"/>
        <end position="39"/>
    </location>
</feature>
<dbReference type="PANTHER" id="PTHR24304">
    <property type="entry name" value="CYTOCHROME P450 FAMILY 7"/>
    <property type="match status" value="1"/>
</dbReference>
<organism evidence="7 8">
    <name type="scientific">Sarocladium strictum</name>
    <name type="common">Black bundle disease fungus</name>
    <name type="synonym">Acremonium strictum</name>
    <dbReference type="NCBI Taxonomy" id="5046"/>
    <lineage>
        <taxon>Eukaryota</taxon>
        <taxon>Fungi</taxon>
        <taxon>Dikarya</taxon>
        <taxon>Ascomycota</taxon>
        <taxon>Pezizomycotina</taxon>
        <taxon>Sordariomycetes</taxon>
        <taxon>Hypocreomycetidae</taxon>
        <taxon>Hypocreales</taxon>
        <taxon>Sarocladiaceae</taxon>
        <taxon>Sarocladium</taxon>
    </lineage>
</organism>
<dbReference type="GO" id="GO:0020037">
    <property type="term" value="F:heme binding"/>
    <property type="evidence" value="ECO:0007669"/>
    <property type="project" value="InterPro"/>
</dbReference>
<keyword evidence="2" id="KW-0349">Heme</keyword>
<dbReference type="InterPro" id="IPR036396">
    <property type="entry name" value="Cyt_P450_sf"/>
</dbReference>
<evidence type="ECO:0008006" key="9">
    <source>
        <dbReference type="Google" id="ProtNLM"/>
    </source>
</evidence>
<evidence type="ECO:0000256" key="4">
    <source>
        <dbReference type="ARBA" id="ARBA00023004"/>
    </source>
</evidence>
<keyword evidence="6" id="KW-0812">Transmembrane</keyword>
<comment type="similarity">
    <text evidence="1">Belongs to the cytochrome P450 family.</text>
</comment>
<keyword evidence="6" id="KW-1133">Transmembrane helix</keyword>
<evidence type="ECO:0000256" key="6">
    <source>
        <dbReference type="SAM" id="Phobius"/>
    </source>
</evidence>
<evidence type="ECO:0000256" key="5">
    <source>
        <dbReference type="SAM" id="MobiDB-lite"/>
    </source>
</evidence>
<keyword evidence="8" id="KW-1185">Reference proteome</keyword>
<keyword evidence="4" id="KW-0408">Iron</keyword>
<protein>
    <recommendedName>
        <fullName evidence="9">Cytochrome P450</fullName>
    </recommendedName>
</protein>
<dbReference type="EMBL" id="JAPDFR010000004">
    <property type="protein sequence ID" value="KAK0386859.1"/>
    <property type="molecule type" value="Genomic_DNA"/>
</dbReference>
<feature type="compositionally biased region" description="Basic and acidic residues" evidence="5">
    <location>
        <begin position="482"/>
        <end position="491"/>
    </location>
</feature>
<dbReference type="GO" id="GO:0008395">
    <property type="term" value="F:steroid hydroxylase activity"/>
    <property type="evidence" value="ECO:0007669"/>
    <property type="project" value="TreeGrafter"/>
</dbReference>
<dbReference type="GO" id="GO:0005506">
    <property type="term" value="F:iron ion binding"/>
    <property type="evidence" value="ECO:0007669"/>
    <property type="project" value="InterPro"/>
</dbReference>
<evidence type="ECO:0000256" key="1">
    <source>
        <dbReference type="ARBA" id="ARBA00010617"/>
    </source>
</evidence>
<dbReference type="Pfam" id="PF00067">
    <property type="entry name" value="p450"/>
    <property type="match status" value="1"/>
</dbReference>
<dbReference type="CDD" id="cd11040">
    <property type="entry name" value="CYP7_CYP8-like"/>
    <property type="match status" value="1"/>
</dbReference>
<comment type="caution">
    <text evidence="7">The sequence shown here is derived from an EMBL/GenBank/DDBJ whole genome shotgun (WGS) entry which is preliminary data.</text>
</comment>
<gene>
    <name evidence="7" type="ORF">NLU13_5172</name>
</gene>
<evidence type="ECO:0000313" key="7">
    <source>
        <dbReference type="EMBL" id="KAK0386859.1"/>
    </source>
</evidence>
<dbReference type="GO" id="GO:0016705">
    <property type="term" value="F:oxidoreductase activity, acting on paired donors, with incorporation or reduction of molecular oxygen"/>
    <property type="evidence" value="ECO:0007669"/>
    <property type="project" value="InterPro"/>
</dbReference>
<proteinExistence type="inferred from homology"/>
<name>A0AA39GHZ2_SARSR</name>
<dbReference type="InterPro" id="IPR001128">
    <property type="entry name" value="Cyt_P450"/>
</dbReference>
<dbReference type="PANTHER" id="PTHR24304:SF2">
    <property type="entry name" value="24-HYDROXYCHOLESTEROL 7-ALPHA-HYDROXYLASE"/>
    <property type="match status" value="1"/>
</dbReference>
<accession>A0AA39GHZ2</accession>
<reference evidence="7" key="1">
    <citation type="submission" date="2022-10" db="EMBL/GenBank/DDBJ databases">
        <title>Determination and structural analysis of whole genome sequence of Sarocladium strictum F4-1.</title>
        <authorList>
            <person name="Hu L."/>
            <person name="Jiang Y."/>
        </authorList>
    </citation>
    <scope>NUCLEOTIDE SEQUENCE</scope>
    <source>
        <strain evidence="7">F4-1</strain>
    </source>
</reference>
<dbReference type="SUPFAM" id="SSF48264">
    <property type="entry name" value="Cytochrome P450"/>
    <property type="match status" value="1"/>
</dbReference>
<evidence type="ECO:0000256" key="3">
    <source>
        <dbReference type="ARBA" id="ARBA00022723"/>
    </source>
</evidence>
<dbReference type="AlphaFoldDB" id="A0AA39GHZ2"/>
<evidence type="ECO:0000313" key="8">
    <source>
        <dbReference type="Proteomes" id="UP001175261"/>
    </source>
</evidence>
<keyword evidence="3" id="KW-0479">Metal-binding</keyword>
<keyword evidence="6" id="KW-0472">Membrane</keyword>
<dbReference type="InterPro" id="IPR050529">
    <property type="entry name" value="CYP450_sterol_14alpha_dmase"/>
</dbReference>
<sequence>MDVNTASPYVREASRSWSLAYLLLSLTSPLLVTYLVSLWNSSTTVRKYTDPRRPPTAPYYLPYIGHAIEFVTNPYGLYERNWKRFGRDGLWKLCLPGQESYQVSTADQVAKVFRAQNMIMSESHARSLEYSFGMPKRAAALYENDDSGYGPHIAPGSKVKPNERILLTQHDFTARNLSGDSLTSIVSHYQHYLVETLTELHDGMGDGWVEIPDLTEFVHDHVTKSAIISMFGPHLIRLNPDFVQDIWAFVPDVLHLFLRLPRWLLPKAYRLRDKLLDGIMRYYQHAYENYDPNGPGQDWEEFFGSRFTRTKHMELWEQFEPMDSRARAAEDLSFLWASNANSVEAAVWFLVELLRDADLMNRVRAEAADSQTPPVSEPSAPMFDLEKLCSMPVAQAIYAEVLRLRVAILVMRKAKHDLDFAGWSIKKGERVGAASVARSLDERIWNTGTAEEPHPLHEFWADRFLVYPEKPASGPLKNPPVRRSEDEEKHPSSNGPRFSMTGLTNTWIPYSGGARLCPGRHFAKREIIVTAAVLISMFDIELLTPEGWDPQPAVSIFGSGTLPIKGKVPCRIRKKQQHT</sequence>
<dbReference type="Proteomes" id="UP001175261">
    <property type="component" value="Unassembled WGS sequence"/>
</dbReference>
<dbReference type="Gene3D" id="1.10.630.10">
    <property type="entry name" value="Cytochrome P450"/>
    <property type="match status" value="1"/>
</dbReference>
<evidence type="ECO:0000256" key="2">
    <source>
        <dbReference type="ARBA" id="ARBA00022617"/>
    </source>
</evidence>
<feature type="region of interest" description="Disordered" evidence="5">
    <location>
        <begin position="472"/>
        <end position="500"/>
    </location>
</feature>